<keyword evidence="3" id="KW-0949">S-adenosyl-L-methionine</keyword>
<dbReference type="Proteomes" id="UP000799423">
    <property type="component" value="Unassembled WGS sequence"/>
</dbReference>
<dbReference type="PROSITE" id="PS51142">
    <property type="entry name" value="NAS"/>
    <property type="match status" value="1"/>
</dbReference>
<dbReference type="GO" id="GO:0030410">
    <property type="term" value="F:nicotianamine synthase activity"/>
    <property type="evidence" value="ECO:0007669"/>
    <property type="project" value="InterPro"/>
</dbReference>
<dbReference type="OrthoDB" id="1858069at2759"/>
<gene>
    <name evidence="4" type="ORF">T440DRAFT_391994</name>
</gene>
<dbReference type="PANTHER" id="PTHR32266">
    <property type="entry name" value="NICOTIANAMINE SYNTHASE 3"/>
    <property type="match status" value="1"/>
</dbReference>
<dbReference type="EMBL" id="MU006298">
    <property type="protein sequence ID" value="KAF2852474.1"/>
    <property type="molecule type" value="Genomic_DNA"/>
</dbReference>
<protein>
    <submittedName>
        <fullName evidence="4">Nicotianamine synthase</fullName>
    </submittedName>
</protein>
<dbReference type="GO" id="GO:0030418">
    <property type="term" value="P:nicotianamine biosynthetic process"/>
    <property type="evidence" value="ECO:0007669"/>
    <property type="project" value="InterPro"/>
</dbReference>
<dbReference type="InterPro" id="IPR004298">
    <property type="entry name" value="Nicotian_synth"/>
</dbReference>
<reference evidence="4" key="1">
    <citation type="submission" date="2020-01" db="EMBL/GenBank/DDBJ databases">
        <authorList>
            <consortium name="DOE Joint Genome Institute"/>
            <person name="Haridas S."/>
            <person name="Albert R."/>
            <person name="Binder M."/>
            <person name="Bloem J."/>
            <person name="Labutti K."/>
            <person name="Salamov A."/>
            <person name="Andreopoulos B."/>
            <person name="Baker S.E."/>
            <person name="Barry K."/>
            <person name="Bills G."/>
            <person name="Bluhm B.H."/>
            <person name="Cannon C."/>
            <person name="Castanera R."/>
            <person name="Culley D.E."/>
            <person name="Daum C."/>
            <person name="Ezra D."/>
            <person name="Gonzalez J.B."/>
            <person name="Henrissat B."/>
            <person name="Kuo A."/>
            <person name="Liang C."/>
            <person name="Lipzen A."/>
            <person name="Lutzoni F."/>
            <person name="Magnuson J."/>
            <person name="Mondo S."/>
            <person name="Nolan M."/>
            <person name="Ohm R."/>
            <person name="Pangilinan J."/>
            <person name="Park H.-J."/>
            <person name="Ramirez L."/>
            <person name="Alfaro M."/>
            <person name="Sun H."/>
            <person name="Tritt A."/>
            <person name="Yoshinaga Y."/>
            <person name="Zwiers L.-H."/>
            <person name="Turgeon B.G."/>
            <person name="Goodwin S.B."/>
            <person name="Spatafora J.W."/>
            <person name="Crous P.W."/>
            <person name="Grigoriev I.V."/>
        </authorList>
    </citation>
    <scope>NUCLEOTIDE SEQUENCE</scope>
    <source>
        <strain evidence="4">IPT5</strain>
    </source>
</reference>
<keyword evidence="5" id="KW-1185">Reference proteome</keyword>
<name>A0A6A7BAP9_9PLEO</name>
<dbReference type="AlphaFoldDB" id="A0A6A7BAP9"/>
<evidence type="ECO:0000256" key="3">
    <source>
        <dbReference type="ARBA" id="ARBA00022691"/>
    </source>
</evidence>
<organism evidence="4 5">
    <name type="scientific">Plenodomus tracheiphilus IPT5</name>
    <dbReference type="NCBI Taxonomy" id="1408161"/>
    <lineage>
        <taxon>Eukaryota</taxon>
        <taxon>Fungi</taxon>
        <taxon>Dikarya</taxon>
        <taxon>Ascomycota</taxon>
        <taxon>Pezizomycotina</taxon>
        <taxon>Dothideomycetes</taxon>
        <taxon>Pleosporomycetidae</taxon>
        <taxon>Pleosporales</taxon>
        <taxon>Pleosporineae</taxon>
        <taxon>Leptosphaeriaceae</taxon>
        <taxon>Plenodomus</taxon>
    </lineage>
</organism>
<proteinExistence type="inferred from homology"/>
<accession>A0A6A7BAP9</accession>
<evidence type="ECO:0000256" key="1">
    <source>
        <dbReference type="ARBA" id="ARBA00007009"/>
    </source>
</evidence>
<evidence type="ECO:0000313" key="5">
    <source>
        <dbReference type="Proteomes" id="UP000799423"/>
    </source>
</evidence>
<dbReference type="InterPro" id="IPR029063">
    <property type="entry name" value="SAM-dependent_MTases_sf"/>
</dbReference>
<evidence type="ECO:0000313" key="4">
    <source>
        <dbReference type="EMBL" id="KAF2852474.1"/>
    </source>
</evidence>
<evidence type="ECO:0000256" key="2">
    <source>
        <dbReference type="ARBA" id="ARBA00022679"/>
    </source>
</evidence>
<dbReference type="Gene3D" id="3.40.50.150">
    <property type="entry name" value="Vaccinia Virus protein VP39"/>
    <property type="match status" value="1"/>
</dbReference>
<dbReference type="PANTHER" id="PTHR32266:SF12">
    <property type="entry name" value="NICOTIANAMINE SYNTHASE 3"/>
    <property type="match status" value="1"/>
</dbReference>
<dbReference type="Pfam" id="PF03059">
    <property type="entry name" value="NAS"/>
    <property type="match status" value="1"/>
</dbReference>
<dbReference type="SUPFAM" id="SSF53335">
    <property type="entry name" value="S-adenosyl-L-methionine-dependent methyltransferases"/>
    <property type="match status" value="1"/>
</dbReference>
<sequence>MTTTYTQNCDSISAPKLDQDYATTPPRTPTATTTAAHKLVAEIQSIYNDLTSVTSLAPGPQINSLLTRLVELCVLPYSADLSEEILRLCASTTLCERLRPLCAAAEGELESHWAKHIIAETKNRTSSPQPSPTNPLNSFPYHQNYIDLSRLECASLEAFLPSAPHNLAFIGSGPLPLTSLCVLDHYPTASVHNIDRDAPALKISKELCAQLGYGKRMTFSCEDVNENSLVGRTQEKETDWQSFDIVFLAALVGMDSYGKIAILKNLARKLRPGTVVVARSAKGLRRVLYPVLELGEDLERAGYEVLVEVHPWTKVVNSVIVLRVKER</sequence>
<keyword evidence="2" id="KW-0808">Transferase</keyword>
<dbReference type="CDD" id="cd02440">
    <property type="entry name" value="AdoMet_MTases"/>
    <property type="match status" value="1"/>
</dbReference>
<comment type="similarity">
    <text evidence="1">Belongs to the nicotianamine synthase (NAS)-like family.</text>
</comment>